<dbReference type="InterPro" id="IPR013762">
    <property type="entry name" value="Integrase-like_cat_sf"/>
</dbReference>
<proteinExistence type="predicted"/>
<dbReference type="InterPro" id="IPR011010">
    <property type="entry name" value="DNA_brk_join_enz"/>
</dbReference>
<protein>
    <submittedName>
        <fullName evidence="2">Integrase</fullName>
    </submittedName>
</protein>
<evidence type="ECO:0000313" key="2">
    <source>
        <dbReference type="EMBL" id="PAU44706.1"/>
    </source>
</evidence>
<keyword evidence="3" id="KW-1185">Reference proteome</keyword>
<keyword evidence="1" id="KW-0233">DNA recombination</keyword>
<evidence type="ECO:0000313" key="3">
    <source>
        <dbReference type="Proteomes" id="UP000218944"/>
    </source>
</evidence>
<comment type="caution">
    <text evidence="2">The sequence shown here is derived from an EMBL/GenBank/DDBJ whole genome shotgun (WGS) entry which is preliminary data.</text>
</comment>
<gene>
    <name evidence="2" type="ORF">CK936_33515</name>
</gene>
<name>A0A2A2CZW2_9ACTN</name>
<sequence length="591" mass="64219">MAATVLVWRGLADWLQARSITTLADLTPQMLADYATATFTSTSRNYVGTQLGALTRLWAFDQLSPDPLGVPEPPWETHGVDDYLPPASPQGENVTDAVAADTMGPLLVWAIRMVDGLADDILDAWAERRRLHASINPGPGTPGTAAAVTAFIDDLIRRGRPLPSTWVRGAVGVAPAYVAALTGATIPQAHYRLRKPAVLDYLALNAGPCRLDTKLTGKVEGRPWREYIDYHEAATLVRHLGTACFIVIAYLTGMRPGEVLGLRSGCCPPPRSGRHLIYGHTFKTAQDERGHHVPAGVMREVPWVAIKPVVNAIRVLERLVPSGSLLFDHGVHGQRAAAGTGSLNTETINTRIEDFITWVNSEAIRLDLPEHTIPPDPYGAIGASRLRRTLAWHIARRPGGLVALAIQYGHLRTAISGNYASRSRDGIHDLLDVETALATIDTVTSLQDDLDHGGGISGPAARRAIHAAAQAHRFQGVTITARTARDVLQNPNLAVYDNPHALLMCVYKPDKALCRRDTTTKTPTLDDCVSTCANIARTDHQAEQLRRRADELDTKAVHVPDPLAERLRRSAAALRHAADRHDATRITNESS</sequence>
<evidence type="ECO:0000256" key="1">
    <source>
        <dbReference type="ARBA" id="ARBA00023172"/>
    </source>
</evidence>
<organism evidence="2 3">
    <name type="scientific">Streptomyces albireticuli</name>
    <dbReference type="NCBI Taxonomy" id="1940"/>
    <lineage>
        <taxon>Bacteria</taxon>
        <taxon>Bacillati</taxon>
        <taxon>Actinomycetota</taxon>
        <taxon>Actinomycetes</taxon>
        <taxon>Kitasatosporales</taxon>
        <taxon>Streptomycetaceae</taxon>
        <taxon>Streptomyces</taxon>
    </lineage>
</organism>
<dbReference type="GO" id="GO:0003677">
    <property type="term" value="F:DNA binding"/>
    <property type="evidence" value="ECO:0007669"/>
    <property type="project" value="InterPro"/>
</dbReference>
<dbReference type="Gene3D" id="1.10.443.10">
    <property type="entry name" value="Intergrase catalytic core"/>
    <property type="match status" value="1"/>
</dbReference>
<reference evidence="2 3" key="1">
    <citation type="submission" date="2017-08" db="EMBL/GenBank/DDBJ databases">
        <title>Genome sequence of Streptomyces albireticuli NRRL B-1670.</title>
        <authorList>
            <person name="Graham D.E."/>
            <person name="Mahan K.M."/>
            <person name="Klingeman D.M."/>
            <person name="Hettich R.L."/>
            <person name="Parry R.J."/>
            <person name="Spain J.C."/>
        </authorList>
    </citation>
    <scope>NUCLEOTIDE SEQUENCE [LARGE SCALE GENOMIC DNA]</scope>
    <source>
        <strain evidence="2 3">NRRL B-1670</strain>
    </source>
</reference>
<dbReference type="AlphaFoldDB" id="A0A2A2CZW2"/>
<dbReference type="GO" id="GO:0015074">
    <property type="term" value="P:DNA integration"/>
    <property type="evidence" value="ECO:0007669"/>
    <property type="project" value="InterPro"/>
</dbReference>
<dbReference type="EMBL" id="NSJV01000637">
    <property type="protein sequence ID" value="PAU44706.1"/>
    <property type="molecule type" value="Genomic_DNA"/>
</dbReference>
<dbReference type="Proteomes" id="UP000218944">
    <property type="component" value="Unassembled WGS sequence"/>
</dbReference>
<accession>A0A2A2CZW2</accession>
<dbReference type="SUPFAM" id="SSF56349">
    <property type="entry name" value="DNA breaking-rejoining enzymes"/>
    <property type="match status" value="1"/>
</dbReference>
<dbReference type="GO" id="GO:0006310">
    <property type="term" value="P:DNA recombination"/>
    <property type="evidence" value="ECO:0007669"/>
    <property type="project" value="UniProtKB-KW"/>
</dbReference>